<reference evidence="9" key="1">
    <citation type="submission" date="2015-10" db="EMBL/GenBank/DDBJ databases">
        <title>Genome of Paenibacillus bovis sp. nov.</title>
        <authorList>
            <person name="Wu Z."/>
            <person name="Gao C."/>
            <person name="Liu Z."/>
            <person name="Zheng H."/>
        </authorList>
    </citation>
    <scope>NUCLEOTIDE SEQUENCE [LARGE SCALE GENOMIC DNA]</scope>
    <source>
        <strain evidence="9">BD3526</strain>
    </source>
</reference>
<dbReference type="InterPro" id="IPR020846">
    <property type="entry name" value="MFS_dom"/>
</dbReference>
<feature type="transmembrane region" description="Helical" evidence="6">
    <location>
        <begin position="333"/>
        <end position="349"/>
    </location>
</feature>
<evidence type="ECO:0000259" key="7">
    <source>
        <dbReference type="PROSITE" id="PS50850"/>
    </source>
</evidence>
<feature type="transmembrane region" description="Helical" evidence="6">
    <location>
        <begin position="96"/>
        <end position="117"/>
    </location>
</feature>
<proteinExistence type="predicted"/>
<reference evidence="8 9" key="2">
    <citation type="journal article" date="2016" name="Int. J. Syst. Evol. Microbiol.">
        <title>Paenibacillus bovis sp. nov., isolated from raw yak (Bos grunniens) milk.</title>
        <authorList>
            <person name="Gao C."/>
            <person name="Han J."/>
            <person name="Liu Z."/>
            <person name="Xu X."/>
            <person name="Hang F."/>
            <person name="Wu Z."/>
        </authorList>
    </citation>
    <scope>NUCLEOTIDE SEQUENCE [LARGE SCALE GENOMIC DNA]</scope>
    <source>
        <strain evidence="8 9">BD3526</strain>
    </source>
</reference>
<comment type="subcellular location">
    <subcellularLocation>
        <location evidence="1">Cell membrane</location>
        <topology evidence="1">Multi-pass membrane protein</topology>
    </subcellularLocation>
</comment>
<feature type="transmembrane region" description="Helical" evidence="6">
    <location>
        <begin position="160"/>
        <end position="183"/>
    </location>
</feature>
<dbReference type="Proteomes" id="UP000078148">
    <property type="component" value="Chromosome"/>
</dbReference>
<feature type="transmembrane region" description="Helical" evidence="6">
    <location>
        <begin position="238"/>
        <end position="257"/>
    </location>
</feature>
<dbReference type="AlphaFoldDB" id="A0A172ZEZ8"/>
<dbReference type="KEGG" id="pbv:AR543_07980"/>
<dbReference type="InterPro" id="IPR011701">
    <property type="entry name" value="MFS"/>
</dbReference>
<feature type="transmembrane region" description="Helical" evidence="6">
    <location>
        <begin position="129"/>
        <end position="148"/>
    </location>
</feature>
<evidence type="ECO:0000313" key="9">
    <source>
        <dbReference type="Proteomes" id="UP000078148"/>
    </source>
</evidence>
<feature type="transmembrane region" description="Helical" evidence="6">
    <location>
        <begin position="204"/>
        <end position="226"/>
    </location>
</feature>
<evidence type="ECO:0000256" key="5">
    <source>
        <dbReference type="ARBA" id="ARBA00023136"/>
    </source>
</evidence>
<evidence type="ECO:0000256" key="2">
    <source>
        <dbReference type="ARBA" id="ARBA00022448"/>
    </source>
</evidence>
<dbReference type="GO" id="GO:0022857">
    <property type="term" value="F:transmembrane transporter activity"/>
    <property type="evidence" value="ECO:0007669"/>
    <property type="project" value="InterPro"/>
</dbReference>
<feature type="transmembrane region" description="Helical" evidence="6">
    <location>
        <begin position="72"/>
        <end position="90"/>
    </location>
</feature>
<dbReference type="InterPro" id="IPR036259">
    <property type="entry name" value="MFS_trans_sf"/>
</dbReference>
<feature type="transmembrane region" description="Helical" evidence="6">
    <location>
        <begin position="292"/>
        <end position="312"/>
    </location>
</feature>
<dbReference type="PANTHER" id="PTHR23523">
    <property type="match status" value="1"/>
</dbReference>
<dbReference type="Pfam" id="PF07690">
    <property type="entry name" value="MFS_1"/>
    <property type="match status" value="1"/>
</dbReference>
<accession>A0A172ZEZ8</accession>
<keyword evidence="5 6" id="KW-0472">Membrane</keyword>
<evidence type="ECO:0000256" key="3">
    <source>
        <dbReference type="ARBA" id="ARBA00022692"/>
    </source>
</evidence>
<evidence type="ECO:0000256" key="1">
    <source>
        <dbReference type="ARBA" id="ARBA00004651"/>
    </source>
</evidence>
<dbReference type="EMBL" id="CP013023">
    <property type="protein sequence ID" value="ANF95952.1"/>
    <property type="molecule type" value="Genomic_DNA"/>
</dbReference>
<feature type="transmembrane region" description="Helical" evidence="6">
    <location>
        <begin position="269"/>
        <end position="286"/>
    </location>
</feature>
<feature type="transmembrane region" description="Helical" evidence="6">
    <location>
        <begin position="36"/>
        <end position="60"/>
    </location>
</feature>
<dbReference type="PROSITE" id="PS50850">
    <property type="entry name" value="MFS"/>
    <property type="match status" value="1"/>
</dbReference>
<feature type="transmembrane region" description="Helical" evidence="6">
    <location>
        <begin position="355"/>
        <end position="372"/>
    </location>
</feature>
<keyword evidence="2" id="KW-0813">Transport</keyword>
<dbReference type="RefSeq" id="WP_060533369.1">
    <property type="nucleotide sequence ID" value="NZ_CP013023.1"/>
</dbReference>
<organism evidence="8 9">
    <name type="scientific">Paenibacillus bovis</name>
    <dbReference type="NCBI Taxonomy" id="1616788"/>
    <lineage>
        <taxon>Bacteria</taxon>
        <taxon>Bacillati</taxon>
        <taxon>Bacillota</taxon>
        <taxon>Bacilli</taxon>
        <taxon>Bacillales</taxon>
        <taxon>Paenibacillaceae</taxon>
        <taxon>Paenibacillus</taxon>
    </lineage>
</organism>
<dbReference type="InterPro" id="IPR052524">
    <property type="entry name" value="MFS_Cyanate_Porter"/>
</dbReference>
<dbReference type="GO" id="GO:0005886">
    <property type="term" value="C:plasma membrane"/>
    <property type="evidence" value="ECO:0007669"/>
    <property type="project" value="UniProtKB-SubCell"/>
</dbReference>
<dbReference type="SUPFAM" id="SSF103473">
    <property type="entry name" value="MFS general substrate transporter"/>
    <property type="match status" value="1"/>
</dbReference>
<dbReference type="OrthoDB" id="9797740at2"/>
<protein>
    <recommendedName>
        <fullName evidence="7">Major facilitator superfamily (MFS) profile domain-containing protein</fullName>
    </recommendedName>
</protein>
<evidence type="ECO:0000313" key="8">
    <source>
        <dbReference type="EMBL" id="ANF95952.1"/>
    </source>
</evidence>
<evidence type="ECO:0000256" key="4">
    <source>
        <dbReference type="ARBA" id="ARBA00022989"/>
    </source>
</evidence>
<sequence length="396" mass="43246">MRYSFYIILLILAALNLRPAITSISPLMQSIRADLGLNGTIASLLVTLPVLGMGIFAPLALRWSQRWGMEKVIWCSLILIGLSTFLRSWAHVPGLLLGSALIAGAGIGMISPLLSGFIKKYFPRPAAMVSLYSVSMVIGAAIASGLAVPMQNWTGGSWSIALSCWSLLALIAAVFWFKLVIHVNVPTAKQGIQRTRMPFRQKRAWLLTVFFGLMSSIFYSFTAWLSPMMQQIGYSQLQAGYMVTLFTLTQIPVSFLIPAGAHRFGRRKWWLIGCSIMELIALTLLVTGNLPVLAVILLSIGTGGLFPLALMLPIQEAPDTAQANALSAMNQSVGYLLGAMGPLMIGWLYDSYHSFLPAYLVLAVVISVMILLQWRIGHYTGDTDQTASVRPVMSSE</sequence>
<keyword evidence="4 6" id="KW-1133">Transmembrane helix</keyword>
<keyword evidence="3 6" id="KW-0812">Transmembrane</keyword>
<dbReference type="PANTHER" id="PTHR23523:SF1">
    <property type="entry name" value="CYANATE TRANSPORT PROTEIN CYNX"/>
    <property type="match status" value="1"/>
</dbReference>
<keyword evidence="9" id="KW-1185">Reference proteome</keyword>
<gene>
    <name evidence="8" type="ORF">AR543_07980</name>
</gene>
<evidence type="ECO:0000256" key="6">
    <source>
        <dbReference type="SAM" id="Phobius"/>
    </source>
</evidence>
<name>A0A172ZEZ8_9BACL</name>
<feature type="domain" description="Major facilitator superfamily (MFS) profile" evidence="7">
    <location>
        <begin position="1"/>
        <end position="381"/>
    </location>
</feature>
<dbReference type="Gene3D" id="1.20.1250.20">
    <property type="entry name" value="MFS general substrate transporter like domains"/>
    <property type="match status" value="2"/>
</dbReference>